<reference evidence="2" key="1">
    <citation type="submission" date="2016-06" db="EMBL/GenBank/DDBJ databases">
        <authorList>
            <person name="Rodrigo-Torres L."/>
            <person name="Arahal D.R."/>
        </authorList>
    </citation>
    <scope>NUCLEOTIDE SEQUENCE [LARGE SCALE GENOMIC DNA]</scope>
    <source>
        <strain evidence="2">CECT 7224</strain>
    </source>
</reference>
<keyword evidence="2" id="KW-1185">Reference proteome</keyword>
<dbReference type="AlphaFoldDB" id="A0A1C3JFC2"/>
<accession>A0A1C3JFC2</accession>
<name>A0A1C3JFC2_9VIBR</name>
<evidence type="ECO:0000313" key="2">
    <source>
        <dbReference type="Proteomes" id="UP000092819"/>
    </source>
</evidence>
<dbReference type="EMBL" id="FLQZ01000056">
    <property type="protein sequence ID" value="SBT13850.1"/>
    <property type="molecule type" value="Genomic_DNA"/>
</dbReference>
<sequence>MVLVMVLLLAKQIITLYHAVQKTLTKDQHALATSLFALYGCGGGGGSSSGSTDGNKGPSSQVDYPIASSAFSPKPETTLGYSFTKDGKTEGVMTMNFTPLSGELIIAGLQEEASNEAVVQVINDLINYGITEFYVSEDIMTNVEGTQEDGSIYFAGPDRGLHEITNAYFIGSQYITTVIRSSPLFRLKGTDVKESNPIIDISEETVSLQVTLDGEAVANMLNDFEDNSWVSSLPTNASCLVTWQQQIEETGVRKSFKISDKSIEAANLTEKNTYYINCEGMDSTEFGTSSERWFNPSIGLIEQIELMSVEQSTIEESAAILTSIS</sequence>
<gene>
    <name evidence="1" type="ORF">VCE7224_02610</name>
</gene>
<proteinExistence type="predicted"/>
<organism evidence="1 2">
    <name type="scientific">Vibrio celticus</name>
    <dbReference type="NCBI Taxonomy" id="446372"/>
    <lineage>
        <taxon>Bacteria</taxon>
        <taxon>Pseudomonadati</taxon>
        <taxon>Pseudomonadota</taxon>
        <taxon>Gammaproteobacteria</taxon>
        <taxon>Vibrionales</taxon>
        <taxon>Vibrionaceae</taxon>
        <taxon>Vibrio</taxon>
    </lineage>
</organism>
<evidence type="ECO:0000313" key="1">
    <source>
        <dbReference type="EMBL" id="SBT13850.1"/>
    </source>
</evidence>
<dbReference type="Proteomes" id="UP000092819">
    <property type="component" value="Unassembled WGS sequence"/>
</dbReference>
<protein>
    <submittedName>
        <fullName evidence="1">Uncharacterized protein</fullName>
    </submittedName>
</protein>